<comment type="caution">
    <text evidence="2">The sequence shown here is derived from an EMBL/GenBank/DDBJ whole genome shotgun (WGS) entry which is preliminary data.</text>
</comment>
<dbReference type="PANTHER" id="PTHR37291:SF1">
    <property type="entry name" value="TYPE IV METHYL-DIRECTED RESTRICTION ENZYME ECOKMCRB SUBUNIT"/>
    <property type="match status" value="1"/>
</dbReference>
<dbReference type="RefSeq" id="WP_098403019.1">
    <property type="nucleotide sequence ID" value="NZ_NTXF01000052.1"/>
</dbReference>
<proteinExistence type="predicted"/>
<dbReference type="InterPro" id="IPR003593">
    <property type="entry name" value="AAA+_ATPase"/>
</dbReference>
<dbReference type="Gene3D" id="3.40.50.300">
    <property type="entry name" value="P-loop containing nucleotide triphosphate hydrolases"/>
    <property type="match status" value="1"/>
</dbReference>
<dbReference type="InterPro" id="IPR052934">
    <property type="entry name" value="Methyl-DNA_Rec/Restrict_Enz"/>
</dbReference>
<dbReference type="Proteomes" id="UP000220502">
    <property type="component" value="Unassembled WGS sequence"/>
</dbReference>
<evidence type="ECO:0000313" key="3">
    <source>
        <dbReference type="Proteomes" id="UP000220502"/>
    </source>
</evidence>
<dbReference type="SUPFAM" id="SSF52540">
    <property type="entry name" value="P-loop containing nucleoside triphosphate hydrolases"/>
    <property type="match status" value="1"/>
</dbReference>
<gene>
    <name evidence="2" type="ORF">CN461_28010</name>
</gene>
<dbReference type="InterPro" id="IPR011704">
    <property type="entry name" value="ATPase_dyneun-rel_AAA"/>
</dbReference>
<dbReference type="EMBL" id="NTXF01000052">
    <property type="protein sequence ID" value="PEX44016.1"/>
    <property type="molecule type" value="Genomic_DNA"/>
</dbReference>
<evidence type="ECO:0000259" key="1">
    <source>
        <dbReference type="SMART" id="SM00382"/>
    </source>
</evidence>
<dbReference type="PANTHER" id="PTHR37291">
    <property type="entry name" value="5-METHYLCYTOSINE-SPECIFIC RESTRICTION ENZYME B"/>
    <property type="match status" value="1"/>
</dbReference>
<feature type="domain" description="AAA+ ATPase" evidence="1">
    <location>
        <begin position="303"/>
        <end position="674"/>
    </location>
</feature>
<name>A0ABD6SL97_BACTU</name>
<dbReference type="AlphaFoldDB" id="A0ABD6SL97"/>
<dbReference type="Pfam" id="PF07728">
    <property type="entry name" value="AAA_5"/>
    <property type="match status" value="1"/>
</dbReference>
<accession>A0ABD6SL97</accession>
<protein>
    <recommendedName>
        <fullName evidence="1">AAA+ ATPase domain-containing protein</fullName>
    </recommendedName>
</protein>
<dbReference type="SMART" id="SM00382">
    <property type="entry name" value="AAA"/>
    <property type="match status" value="1"/>
</dbReference>
<reference evidence="2 3" key="1">
    <citation type="submission" date="2017-09" db="EMBL/GenBank/DDBJ databases">
        <title>Large-scale bioinformatics analysis of Bacillus genomes uncovers conserved roles of natural products in bacterial physiology.</title>
        <authorList>
            <consortium name="Agbiome Team Llc"/>
            <person name="Bleich R.M."/>
            <person name="Kirk G.J."/>
            <person name="Santa Maria K.C."/>
            <person name="Allen S.E."/>
            <person name="Farag S."/>
            <person name="Shank E.A."/>
            <person name="Bowers A."/>
        </authorList>
    </citation>
    <scope>NUCLEOTIDE SEQUENCE [LARGE SCALE GENOMIC DNA]</scope>
    <source>
        <strain evidence="2 3">AFS007900</strain>
    </source>
</reference>
<dbReference type="InterPro" id="IPR027417">
    <property type="entry name" value="P-loop_NTPase"/>
</dbReference>
<organism evidence="2 3">
    <name type="scientific">Bacillus thuringiensis</name>
    <dbReference type="NCBI Taxonomy" id="1428"/>
    <lineage>
        <taxon>Bacteria</taxon>
        <taxon>Bacillati</taxon>
        <taxon>Bacillota</taxon>
        <taxon>Bacilli</taxon>
        <taxon>Bacillales</taxon>
        <taxon>Bacillaceae</taxon>
        <taxon>Bacillus</taxon>
        <taxon>Bacillus cereus group</taxon>
    </lineage>
</organism>
<sequence>MERVFSFFSNTIEEFEAFIRAGTFYWPRALAKKTKYQQKGNEYEQMEENIGDAVYIVVGTKVKNDIKDPILKGKITRAPMITHKGIVKDVYNRPVMGYRYTHGRNTMDKSFMLPFEFLKEMKQLDTYMGKEFSTENKIELEQAIEMGKIIKRLLDHDEIHFQRAFIKKGTIFIKNDNSESVFRLDNMSVDLSYKEAGVSERLTYREMPSKQSVHKIVEECNKAGLNGKKLIENLRTWRAKEFVKVEIEEEIFQELDGKLQEGVSTRLIEKEDNSDSLLTDIKKKIGFDFNNTENQKDVVHMNLPKNQILYGPPGTGKTYSVVRKALEIVDPELHQQLIENNADRKEWMDAYQRYTEEKQIQFCTFHQSYSYEDFVEGLRSDAEGNFRPTNGIFLDICKEAMDSNKIINPAYEFDEEETNFYKMSLGKKDIDTDIYKYCIENKLVSIGFGDNLNFSKCNTKDDIKELVEKDYKGKDKKSTVLNNINRFKHSVEIGDIVVISYGNSYIRAVGRITGEYEYKENTGIRYHHFRSVEWLYKGKLVPVEEILINGEFTMQSLYNVRKENLNLEALQELISTVEIAQETKMKNYVLIMDEINRGNISRIFGELITLIEDDKRIGRKNEIFVKLPYSRKKFGVPSNLYLIGTMNTADRSITLMDTALRRRFEFIEMVPNVSLLPEDIDGINVKKLVYTINQRIEYLYDRDHTIGHAFFLCDDLSERKLINIMKKKVIPLLQEYFYDDWEKIEMILGGAASDDSSSYFLKKEKIKPADIFIGVNNHYLEEQVKYSIVSQPNKQALMNIYKGQNS</sequence>
<evidence type="ECO:0000313" key="2">
    <source>
        <dbReference type="EMBL" id="PEX44016.1"/>
    </source>
</evidence>